<gene>
    <name evidence="8" type="ORF">GW534_00345</name>
</gene>
<sequence>MVKSMTGFGRSKMESEDFVVTVEIRSVNHRYLDFHIRMPHQFLLLEDKIKKICQQYLSRGRVDCYVNIEGTGLVNRSLVIDWELIDEYYQYITQLKNRYQLSGDIQLSDFSRRTELVEIKENELKNEDINNAILQSVKEAVQNLTEMRIIEGQALKKQLNEYLLKINNELKNIIDLIPIVQKEYEERLRKKISEFTEGLIDESRVMTEIAIYSERSDISEELTRLQSHVQQFYTTLEFNEPIGRKCDFLVQEMNREVNTIGSKSNSVEISKIVVELKTMIEKIREQVQNIE</sequence>
<protein>
    <submittedName>
        <fullName evidence="8">YicC family protein</fullName>
    </submittedName>
</protein>
<evidence type="ECO:0000259" key="7">
    <source>
        <dbReference type="Pfam" id="PF08340"/>
    </source>
</evidence>
<keyword evidence="3" id="KW-0255">Endonuclease</keyword>
<name>A0ABX0A0W4_9BACI</name>
<accession>A0ABX0A0W4</accession>
<organism evidence="8 9">
    <name type="scientific">Pallidibacillus pasinlerensis</name>
    <dbReference type="NCBI Taxonomy" id="2703818"/>
    <lineage>
        <taxon>Bacteria</taxon>
        <taxon>Bacillati</taxon>
        <taxon>Bacillota</taxon>
        <taxon>Bacilli</taxon>
        <taxon>Bacillales</taxon>
        <taxon>Bacillaceae</taxon>
        <taxon>Pallidibacillus</taxon>
    </lineage>
</organism>
<feature type="domain" description="Endoribonuclease YicC-like N-terminal" evidence="6">
    <location>
        <begin position="2"/>
        <end position="157"/>
    </location>
</feature>
<evidence type="ECO:0000256" key="4">
    <source>
        <dbReference type="ARBA" id="ARBA00022801"/>
    </source>
</evidence>
<keyword evidence="9" id="KW-1185">Reference proteome</keyword>
<dbReference type="Proteomes" id="UP000743899">
    <property type="component" value="Unassembled WGS sequence"/>
</dbReference>
<evidence type="ECO:0000256" key="3">
    <source>
        <dbReference type="ARBA" id="ARBA00022759"/>
    </source>
</evidence>
<proteinExistence type="inferred from homology"/>
<dbReference type="PANTHER" id="PTHR30636">
    <property type="entry name" value="UPF0701 PROTEIN YICC"/>
    <property type="match status" value="1"/>
</dbReference>
<dbReference type="NCBIfam" id="TIGR00255">
    <property type="entry name" value="YicC/YloC family endoribonuclease"/>
    <property type="match status" value="1"/>
</dbReference>
<evidence type="ECO:0000256" key="5">
    <source>
        <dbReference type="ARBA" id="ARBA00035648"/>
    </source>
</evidence>
<evidence type="ECO:0000313" key="9">
    <source>
        <dbReference type="Proteomes" id="UP000743899"/>
    </source>
</evidence>
<dbReference type="Pfam" id="PF03755">
    <property type="entry name" value="YicC-like_N"/>
    <property type="match status" value="1"/>
</dbReference>
<evidence type="ECO:0000256" key="1">
    <source>
        <dbReference type="ARBA" id="ARBA00001968"/>
    </source>
</evidence>
<dbReference type="EMBL" id="JAACYS010000001">
    <property type="protein sequence ID" value="NCU16224.1"/>
    <property type="molecule type" value="Genomic_DNA"/>
</dbReference>
<keyword evidence="2" id="KW-0540">Nuclease</keyword>
<evidence type="ECO:0000313" key="8">
    <source>
        <dbReference type="EMBL" id="NCU16224.1"/>
    </source>
</evidence>
<comment type="similarity">
    <text evidence="5">Belongs to the YicC/YloC family.</text>
</comment>
<dbReference type="PANTHER" id="PTHR30636:SF3">
    <property type="entry name" value="UPF0701 PROTEIN YICC"/>
    <property type="match status" value="1"/>
</dbReference>
<evidence type="ECO:0000259" key="6">
    <source>
        <dbReference type="Pfam" id="PF03755"/>
    </source>
</evidence>
<dbReference type="Pfam" id="PF08340">
    <property type="entry name" value="YicC-like_C"/>
    <property type="match status" value="1"/>
</dbReference>
<reference evidence="8 9" key="1">
    <citation type="submission" date="2020-01" db="EMBL/GenBank/DDBJ databases">
        <title>A novel Bacillus sp. from Pasinler.</title>
        <authorList>
            <person name="Adiguzel A."/>
            <person name="Ay H."/>
            <person name="Baltaci M.O."/>
        </authorList>
    </citation>
    <scope>NUCLEOTIDE SEQUENCE [LARGE SCALE GENOMIC DNA]</scope>
    <source>
        <strain evidence="8 9">P1</strain>
    </source>
</reference>
<dbReference type="InterPro" id="IPR013527">
    <property type="entry name" value="YicC-like_N"/>
</dbReference>
<dbReference type="InterPro" id="IPR013551">
    <property type="entry name" value="YicC-like_C"/>
</dbReference>
<comment type="caution">
    <text evidence="8">The sequence shown here is derived from an EMBL/GenBank/DDBJ whole genome shotgun (WGS) entry which is preliminary data.</text>
</comment>
<feature type="domain" description="Endoribonuclease YicC-like C-terminal" evidence="7">
    <location>
        <begin position="178"/>
        <end position="291"/>
    </location>
</feature>
<evidence type="ECO:0000256" key="2">
    <source>
        <dbReference type="ARBA" id="ARBA00022722"/>
    </source>
</evidence>
<comment type="cofactor">
    <cofactor evidence="1">
        <name>a divalent metal cation</name>
        <dbReference type="ChEBI" id="CHEBI:60240"/>
    </cofactor>
</comment>
<dbReference type="InterPro" id="IPR005229">
    <property type="entry name" value="YicC/YloC-like"/>
</dbReference>
<keyword evidence="4" id="KW-0378">Hydrolase</keyword>